<name>A0A176S1F1_9GAMM</name>
<dbReference type="AlphaFoldDB" id="A0A176S1F1"/>
<evidence type="ECO:0000313" key="1">
    <source>
        <dbReference type="EMBL" id="OAD21767.1"/>
    </source>
</evidence>
<comment type="caution">
    <text evidence="1">The sequence shown here is derived from an EMBL/GenBank/DDBJ whole genome shotgun (WGS) entry which is preliminary data.</text>
</comment>
<proteinExistence type="predicted"/>
<accession>A0A176S1F1</accession>
<reference evidence="1 2" key="1">
    <citation type="submission" date="2016-05" db="EMBL/GenBank/DDBJ databases">
        <title>Single-cell genome of chain-forming Candidatus Thiomargarita nelsonii and comparison to other large sulfur-oxidizing bacteria.</title>
        <authorList>
            <person name="Winkel M."/>
            <person name="Salman V."/>
            <person name="Woyke T."/>
            <person name="Schulz-Vogt H."/>
            <person name="Richter M."/>
            <person name="Flood B."/>
            <person name="Bailey J."/>
            <person name="Amann R."/>
            <person name="Mussmann M."/>
        </authorList>
    </citation>
    <scope>NUCLEOTIDE SEQUENCE [LARGE SCALE GENOMIC DNA]</scope>
    <source>
        <strain evidence="1 2">THI036</strain>
    </source>
</reference>
<gene>
    <name evidence="1" type="ORF">THIOM_002459</name>
</gene>
<sequence>MSLSIISGWQINCAWTIQAAFRIHVGKKFFRHVIDIKFQILKFINNHGNSST</sequence>
<dbReference type="EMBL" id="LUTY01001405">
    <property type="protein sequence ID" value="OAD21767.1"/>
    <property type="molecule type" value="Genomic_DNA"/>
</dbReference>
<evidence type="ECO:0000313" key="2">
    <source>
        <dbReference type="Proteomes" id="UP000076962"/>
    </source>
</evidence>
<protein>
    <submittedName>
        <fullName evidence="1">Uncharacterized protein</fullName>
    </submittedName>
</protein>
<keyword evidence="2" id="KW-1185">Reference proteome</keyword>
<organism evidence="1 2">
    <name type="scientific">Candidatus Thiomargarita nelsonii</name>
    <dbReference type="NCBI Taxonomy" id="1003181"/>
    <lineage>
        <taxon>Bacteria</taxon>
        <taxon>Pseudomonadati</taxon>
        <taxon>Pseudomonadota</taxon>
        <taxon>Gammaproteobacteria</taxon>
        <taxon>Thiotrichales</taxon>
        <taxon>Thiotrichaceae</taxon>
        <taxon>Thiomargarita</taxon>
    </lineage>
</organism>
<dbReference type="Proteomes" id="UP000076962">
    <property type="component" value="Unassembled WGS sequence"/>
</dbReference>